<dbReference type="InterPro" id="IPR003593">
    <property type="entry name" value="AAA+_ATPase"/>
</dbReference>
<evidence type="ECO:0000256" key="3">
    <source>
        <dbReference type="ARBA" id="ARBA00022741"/>
    </source>
</evidence>
<gene>
    <name evidence="6" type="ORF">GCM10022419_133900</name>
</gene>
<keyword evidence="1" id="KW-0813">Transport</keyword>
<dbReference type="InterPro" id="IPR003439">
    <property type="entry name" value="ABC_transporter-like_ATP-bd"/>
</dbReference>
<dbReference type="InterPro" id="IPR017871">
    <property type="entry name" value="ABC_transporter-like_CS"/>
</dbReference>
<dbReference type="PROSITE" id="PS50893">
    <property type="entry name" value="ABC_TRANSPORTER_2"/>
    <property type="match status" value="2"/>
</dbReference>
<dbReference type="Proteomes" id="UP001500630">
    <property type="component" value="Unassembled WGS sequence"/>
</dbReference>
<accession>A0ABP7A5U0</accession>
<dbReference type="PROSITE" id="PS00211">
    <property type="entry name" value="ABC_TRANSPORTER_1"/>
    <property type="match status" value="1"/>
</dbReference>
<feature type="domain" description="ABC transporter" evidence="5">
    <location>
        <begin position="4"/>
        <end position="241"/>
    </location>
</feature>
<dbReference type="PANTHER" id="PTHR43790">
    <property type="entry name" value="CARBOHYDRATE TRANSPORT ATP-BINDING PROTEIN MG119-RELATED"/>
    <property type="match status" value="1"/>
</dbReference>
<dbReference type="InterPro" id="IPR027417">
    <property type="entry name" value="P-loop_NTPase"/>
</dbReference>
<dbReference type="GO" id="GO:0005524">
    <property type="term" value="F:ATP binding"/>
    <property type="evidence" value="ECO:0007669"/>
    <property type="project" value="UniProtKB-KW"/>
</dbReference>
<protein>
    <submittedName>
        <fullName evidence="6">Sugar ABC transporter ATP-binding protein</fullName>
    </submittedName>
</protein>
<dbReference type="SMART" id="SM00382">
    <property type="entry name" value="AAA"/>
    <property type="match status" value="2"/>
</dbReference>
<keyword evidence="4 6" id="KW-0067">ATP-binding</keyword>
<feature type="domain" description="ABC transporter" evidence="5">
    <location>
        <begin position="253"/>
        <end position="498"/>
    </location>
</feature>
<organism evidence="6 7">
    <name type="scientific">Nonomuraea rosea</name>
    <dbReference type="NCBI Taxonomy" id="638574"/>
    <lineage>
        <taxon>Bacteria</taxon>
        <taxon>Bacillati</taxon>
        <taxon>Actinomycetota</taxon>
        <taxon>Actinomycetes</taxon>
        <taxon>Streptosporangiales</taxon>
        <taxon>Streptosporangiaceae</taxon>
        <taxon>Nonomuraea</taxon>
    </lineage>
</organism>
<keyword evidence="3" id="KW-0547">Nucleotide-binding</keyword>
<dbReference type="SUPFAM" id="SSF52540">
    <property type="entry name" value="P-loop containing nucleoside triphosphate hydrolases"/>
    <property type="match status" value="2"/>
</dbReference>
<proteinExistence type="predicted"/>
<sequence length="502" mass="52605">MAILEMTGIRKSFASGEVLHGVDLTVEHGEIHALIGHNGAGKSTLMKILGGVHPDHGGTIAIDGKPVSVRTPKEAIEHGIAVIYQDFSLVPQLTVAENIALGREPRLGAAALVNHKELAARSAREAARVGIDLPMDQPVGRLGVAGQQLTEIVRALAQEPRILVMDEPTARLAPNERERLFAIMRDLAARGVGIVYISHFLDEITSVADRITVLRDGDVVARLDAGETDADGLARLLVGDDVAEHQRVTAATPPSGDVTPALEVTDLVVAGRPPISLRVAPGEIVGIAGLVGSGRSRLAKAIVGATPSTGTVAVAGRTLRRRTPARAARAGVLLIPEDRKAQGLVMTGTVQDNIELTALGGELTRAGLVRRAARRRLVADAVKRFQVRPADSGRIVDTLSGGNAQKVLLARAAAAGPKVLLLDQPTAGVDVGAKAEIARQIEQLARDGMAVVLISDDLDELLALTSRLLIMHTGALTATLSTADVDRPGLLSAISRTRKEAA</sequence>
<evidence type="ECO:0000313" key="7">
    <source>
        <dbReference type="Proteomes" id="UP001500630"/>
    </source>
</evidence>
<dbReference type="CDD" id="cd03215">
    <property type="entry name" value="ABC_Carb_Monos_II"/>
    <property type="match status" value="1"/>
</dbReference>
<comment type="caution">
    <text evidence="6">The sequence shown here is derived from an EMBL/GenBank/DDBJ whole genome shotgun (WGS) entry which is preliminary data.</text>
</comment>
<reference evidence="7" key="1">
    <citation type="journal article" date="2019" name="Int. J. Syst. Evol. Microbiol.">
        <title>The Global Catalogue of Microorganisms (GCM) 10K type strain sequencing project: providing services to taxonomists for standard genome sequencing and annotation.</title>
        <authorList>
            <consortium name="The Broad Institute Genomics Platform"/>
            <consortium name="The Broad Institute Genome Sequencing Center for Infectious Disease"/>
            <person name="Wu L."/>
            <person name="Ma J."/>
        </authorList>
    </citation>
    <scope>NUCLEOTIDE SEQUENCE [LARGE SCALE GENOMIC DNA]</scope>
    <source>
        <strain evidence="7">JCM 17326</strain>
    </source>
</reference>
<dbReference type="Gene3D" id="3.40.50.300">
    <property type="entry name" value="P-loop containing nucleotide triphosphate hydrolases"/>
    <property type="match status" value="2"/>
</dbReference>
<evidence type="ECO:0000256" key="1">
    <source>
        <dbReference type="ARBA" id="ARBA00022448"/>
    </source>
</evidence>
<evidence type="ECO:0000256" key="4">
    <source>
        <dbReference type="ARBA" id="ARBA00022840"/>
    </source>
</evidence>
<dbReference type="PANTHER" id="PTHR43790:SF9">
    <property type="entry name" value="GALACTOFURANOSE TRANSPORTER ATP-BINDING PROTEIN YTFR"/>
    <property type="match status" value="1"/>
</dbReference>
<evidence type="ECO:0000259" key="5">
    <source>
        <dbReference type="PROSITE" id="PS50893"/>
    </source>
</evidence>
<evidence type="ECO:0000313" key="6">
    <source>
        <dbReference type="EMBL" id="GAA3625576.1"/>
    </source>
</evidence>
<dbReference type="EMBL" id="BAABDQ010000079">
    <property type="protein sequence ID" value="GAA3625576.1"/>
    <property type="molecule type" value="Genomic_DNA"/>
</dbReference>
<keyword evidence="2" id="KW-0677">Repeat</keyword>
<keyword evidence="7" id="KW-1185">Reference proteome</keyword>
<evidence type="ECO:0000256" key="2">
    <source>
        <dbReference type="ARBA" id="ARBA00022737"/>
    </source>
</evidence>
<name>A0ABP7A5U0_9ACTN</name>
<dbReference type="InterPro" id="IPR050107">
    <property type="entry name" value="ABC_carbohydrate_import_ATPase"/>
</dbReference>
<dbReference type="CDD" id="cd03216">
    <property type="entry name" value="ABC_Carb_Monos_I"/>
    <property type="match status" value="1"/>
</dbReference>
<dbReference type="Pfam" id="PF00005">
    <property type="entry name" value="ABC_tran"/>
    <property type="match status" value="2"/>
</dbReference>